<protein>
    <submittedName>
        <fullName evidence="1">Uncharacterized protein</fullName>
    </submittedName>
</protein>
<comment type="caution">
    <text evidence="1">The sequence shown here is derived from an EMBL/GenBank/DDBJ whole genome shotgun (WGS) entry which is preliminary data.</text>
</comment>
<sequence length="106" mass="12345">MKKDIQNHINRFTRVERGLLNKSEMARRFNCDPRTIHRYLEIESGELVPNPTNTKYISKLDDYKAIIIDKVDKYGATANGEGILVKLPTLNLKLLLLKCRKSFCFF</sequence>
<dbReference type="AlphaFoldDB" id="A0A6A7KBQ4"/>
<keyword evidence="2" id="KW-1185">Reference proteome</keyword>
<reference evidence="1 2" key="1">
    <citation type="submission" date="2019-10" db="EMBL/GenBank/DDBJ databases">
        <title>Alkalibaculum tamaniensis sp.nov., a new alkaliphilic acetogen, isolated on methoxylated aromatics from a mud volcano.</title>
        <authorList>
            <person name="Khomyakova M.A."/>
            <person name="Merkel A.Y."/>
            <person name="Bonch-Osmolovskaya E.A."/>
            <person name="Slobodkin A.I."/>
        </authorList>
    </citation>
    <scope>NUCLEOTIDE SEQUENCE [LARGE SCALE GENOMIC DNA]</scope>
    <source>
        <strain evidence="1 2">M08DMB</strain>
    </source>
</reference>
<dbReference type="EMBL" id="WHNX01000033">
    <property type="protein sequence ID" value="MPW26948.1"/>
    <property type="molecule type" value="Genomic_DNA"/>
</dbReference>
<evidence type="ECO:0000313" key="1">
    <source>
        <dbReference type="EMBL" id="MPW26948.1"/>
    </source>
</evidence>
<proteinExistence type="predicted"/>
<organism evidence="1 2">
    <name type="scientific">Alkalibaculum sporogenes</name>
    <dbReference type="NCBI Taxonomy" id="2655001"/>
    <lineage>
        <taxon>Bacteria</taxon>
        <taxon>Bacillati</taxon>
        <taxon>Bacillota</taxon>
        <taxon>Clostridia</taxon>
        <taxon>Eubacteriales</taxon>
        <taxon>Eubacteriaceae</taxon>
        <taxon>Alkalibaculum</taxon>
    </lineage>
</organism>
<gene>
    <name evidence="1" type="ORF">GC105_14270</name>
</gene>
<evidence type="ECO:0000313" key="2">
    <source>
        <dbReference type="Proteomes" id="UP000440004"/>
    </source>
</evidence>
<accession>A0A6A7KBQ4</accession>
<dbReference type="Proteomes" id="UP000440004">
    <property type="component" value="Unassembled WGS sequence"/>
</dbReference>
<name>A0A6A7KBQ4_9FIRM</name>